<dbReference type="SMART" id="SM00595">
    <property type="entry name" value="MADF"/>
    <property type="match status" value="1"/>
</dbReference>
<gene>
    <name evidence="3" type="ORF">JYU34_001906</name>
</gene>
<dbReference type="Proteomes" id="UP000823941">
    <property type="component" value="Chromosome 3"/>
</dbReference>
<name>A0ABQ7R532_PLUXY</name>
<keyword evidence="4" id="KW-1185">Reference proteome</keyword>
<evidence type="ECO:0000313" key="3">
    <source>
        <dbReference type="EMBL" id="KAG7312411.1"/>
    </source>
</evidence>
<protein>
    <recommendedName>
        <fullName evidence="2">Myb/SANT-like DNA-binding domain-containing protein</fullName>
    </recommendedName>
</protein>
<comment type="caution">
    <text evidence="3">The sequence shown here is derived from an EMBL/GenBank/DDBJ whole genome shotgun (WGS) entry which is preliminary data.</text>
</comment>
<dbReference type="Pfam" id="PF13837">
    <property type="entry name" value="Myb_DNA-bind_4"/>
    <property type="match status" value="1"/>
</dbReference>
<dbReference type="EMBL" id="JAHIBW010000003">
    <property type="protein sequence ID" value="KAG7312411.1"/>
    <property type="molecule type" value="Genomic_DNA"/>
</dbReference>
<feature type="domain" description="Myb/SANT-like DNA-binding" evidence="2">
    <location>
        <begin position="38"/>
        <end position="120"/>
    </location>
</feature>
<feature type="region of interest" description="Disordered" evidence="1">
    <location>
        <begin position="13"/>
        <end position="35"/>
    </location>
</feature>
<dbReference type="InterPro" id="IPR044822">
    <property type="entry name" value="Myb_DNA-bind_4"/>
</dbReference>
<accession>A0ABQ7R532</accession>
<sequence>MSDSEGQEIEYVEADEEYHTINQPEPMQAEDDENADDVWTPKAVRTLLEMYIQNLPKFRNSKMKKKGLWIQIGHAVGKSPASCDKKFRNLKLTYLRCLKKKKTHVNKLCTWPYFDLFEEIYCENGVYAPEIYKKIDDSKVNISFNGESSKTPDEDVTRKRTNSRISKRVTDFKKIASEMRDRQKTVEHKLDRLISIVEDSNNIQKERNLLFQQYLERLHRND</sequence>
<evidence type="ECO:0000256" key="1">
    <source>
        <dbReference type="SAM" id="MobiDB-lite"/>
    </source>
</evidence>
<proteinExistence type="predicted"/>
<organism evidence="3 4">
    <name type="scientific">Plutella xylostella</name>
    <name type="common">Diamondback moth</name>
    <name type="synonym">Plutella maculipennis</name>
    <dbReference type="NCBI Taxonomy" id="51655"/>
    <lineage>
        <taxon>Eukaryota</taxon>
        <taxon>Metazoa</taxon>
        <taxon>Ecdysozoa</taxon>
        <taxon>Arthropoda</taxon>
        <taxon>Hexapoda</taxon>
        <taxon>Insecta</taxon>
        <taxon>Pterygota</taxon>
        <taxon>Neoptera</taxon>
        <taxon>Endopterygota</taxon>
        <taxon>Lepidoptera</taxon>
        <taxon>Glossata</taxon>
        <taxon>Ditrysia</taxon>
        <taxon>Yponomeutoidea</taxon>
        <taxon>Plutellidae</taxon>
        <taxon>Plutella</taxon>
    </lineage>
</organism>
<evidence type="ECO:0000313" key="4">
    <source>
        <dbReference type="Proteomes" id="UP000823941"/>
    </source>
</evidence>
<evidence type="ECO:0000259" key="2">
    <source>
        <dbReference type="Pfam" id="PF13837"/>
    </source>
</evidence>
<reference evidence="3 4" key="1">
    <citation type="submission" date="2021-06" db="EMBL/GenBank/DDBJ databases">
        <title>A haploid diamondback moth (Plutella xylostella L.) genome assembly resolves 31 chromosomes and identifies a diamide resistance mutation.</title>
        <authorList>
            <person name="Ward C.M."/>
            <person name="Perry K.D."/>
            <person name="Baker G."/>
            <person name="Powis K."/>
            <person name="Heckel D.G."/>
            <person name="Baxter S.W."/>
        </authorList>
    </citation>
    <scope>NUCLEOTIDE SEQUENCE [LARGE SCALE GENOMIC DNA]</scope>
    <source>
        <strain evidence="3 4">LV</strain>
        <tissue evidence="3">Single pupa</tissue>
    </source>
</reference>